<dbReference type="Proteomes" id="UP000324800">
    <property type="component" value="Unassembled WGS sequence"/>
</dbReference>
<proteinExistence type="predicted"/>
<name>A0A5J4TDK4_9EUKA</name>
<dbReference type="AlphaFoldDB" id="A0A5J4TDK4"/>
<protein>
    <submittedName>
        <fullName evidence="1">Uncharacterized protein</fullName>
    </submittedName>
</protein>
<gene>
    <name evidence="1" type="ORF">EZS28_048630</name>
</gene>
<evidence type="ECO:0000313" key="2">
    <source>
        <dbReference type="Proteomes" id="UP000324800"/>
    </source>
</evidence>
<organism evidence="1 2">
    <name type="scientific">Streblomastix strix</name>
    <dbReference type="NCBI Taxonomy" id="222440"/>
    <lineage>
        <taxon>Eukaryota</taxon>
        <taxon>Metamonada</taxon>
        <taxon>Preaxostyla</taxon>
        <taxon>Oxymonadida</taxon>
        <taxon>Streblomastigidae</taxon>
        <taxon>Streblomastix</taxon>
    </lineage>
</organism>
<accession>A0A5J4TDK4</accession>
<feature type="non-terminal residue" evidence="1">
    <location>
        <position position="1"/>
    </location>
</feature>
<reference evidence="1 2" key="1">
    <citation type="submission" date="2019-03" db="EMBL/GenBank/DDBJ databases">
        <title>Single cell metagenomics reveals metabolic interactions within the superorganism composed of flagellate Streblomastix strix and complex community of Bacteroidetes bacteria on its surface.</title>
        <authorList>
            <person name="Treitli S.C."/>
            <person name="Kolisko M."/>
            <person name="Husnik F."/>
            <person name="Keeling P."/>
            <person name="Hampl V."/>
        </authorList>
    </citation>
    <scope>NUCLEOTIDE SEQUENCE [LARGE SCALE GENOMIC DNA]</scope>
    <source>
        <strain evidence="1">ST1C</strain>
    </source>
</reference>
<evidence type="ECO:0000313" key="1">
    <source>
        <dbReference type="EMBL" id="KAA6355843.1"/>
    </source>
</evidence>
<comment type="caution">
    <text evidence="1">The sequence shown here is derived from an EMBL/GenBank/DDBJ whole genome shotgun (WGS) entry which is preliminary data.</text>
</comment>
<dbReference type="EMBL" id="SNRW01033962">
    <property type="protein sequence ID" value="KAA6355843.1"/>
    <property type="molecule type" value="Genomic_DNA"/>
</dbReference>
<sequence>VREDGAYMIHSSSIAYVARHSDLSYQINPIVGYFKSIFGVNIWMTIAYDATLYQDYNYFAYLSQKNDSVAEFEVNQLCKNFSIGSGYLLLEDGTIKYPSGNLLTQLNKNNLHDYLYLIFDLNQPEFFLAAYNGALEIEFDKYLISHEPADELNLINKFRDYPSPYEFYTIDTFENFLAVNFQVHGYSSELATLIPAPVNDYGYSLTFHTVGDGIIFMNGHELLSYFIFKINNHLSVDYSAIIQANSYDTFEEMSVYYILGEIDDRIYVLKLLEDGIEIYQLDSLQIRVSASVISICFR</sequence>